<name>A0A4S4LI98_9AGAM</name>
<feature type="transmembrane region" description="Helical" evidence="6">
    <location>
        <begin position="160"/>
        <end position="181"/>
    </location>
</feature>
<dbReference type="GO" id="GO:0022857">
    <property type="term" value="F:transmembrane transporter activity"/>
    <property type="evidence" value="ECO:0007669"/>
    <property type="project" value="TreeGrafter"/>
</dbReference>
<evidence type="ECO:0000256" key="2">
    <source>
        <dbReference type="ARBA" id="ARBA00022692"/>
    </source>
</evidence>
<keyword evidence="3 6" id="KW-1133">Transmembrane helix</keyword>
<comment type="subcellular location">
    <subcellularLocation>
        <location evidence="1">Membrane</location>
        <topology evidence="1">Multi-pass membrane protein</topology>
    </subcellularLocation>
</comment>
<sequence>MAPENDKTSATGSVKDHKSDGGSSHSSEVDLANYYEEKSGSLVVDPEEARIEFGEAIASRLKLSRDGTKVLWPQPSDDPNDPQNWSNSRKMLHLIVITLAAVVPDFDSGVGIAGIFALAQQFDTSTGVINNMTSNWSIFLLGWGGLFAVMLMRKLGRLPVLFWTQVLALGFMVGCTFAPTLKTFTG</sequence>
<dbReference type="PANTHER" id="PTHR23502">
    <property type="entry name" value="MAJOR FACILITATOR SUPERFAMILY"/>
    <property type="match status" value="1"/>
</dbReference>
<evidence type="ECO:0000256" key="4">
    <source>
        <dbReference type="ARBA" id="ARBA00023136"/>
    </source>
</evidence>
<gene>
    <name evidence="7" type="ORF">EW145_g1919</name>
</gene>
<dbReference type="Proteomes" id="UP000308199">
    <property type="component" value="Unassembled WGS sequence"/>
</dbReference>
<evidence type="ECO:0000256" key="6">
    <source>
        <dbReference type="SAM" id="Phobius"/>
    </source>
</evidence>
<dbReference type="PANTHER" id="PTHR23502:SF22">
    <property type="entry name" value="MAJOR FACILITATOR SUPERFAMILY (MFS) PROFILE DOMAIN-CONTAINING PROTEIN"/>
    <property type="match status" value="1"/>
</dbReference>
<comment type="caution">
    <text evidence="7">The sequence shown here is derived from an EMBL/GenBank/DDBJ whole genome shotgun (WGS) entry which is preliminary data.</text>
</comment>
<dbReference type="SUPFAM" id="SSF103473">
    <property type="entry name" value="MFS general substrate transporter"/>
    <property type="match status" value="1"/>
</dbReference>
<evidence type="ECO:0000256" key="5">
    <source>
        <dbReference type="SAM" id="MobiDB-lite"/>
    </source>
</evidence>
<protein>
    <recommendedName>
        <fullName evidence="9">Major facilitator superfamily (MFS) profile domain-containing protein</fullName>
    </recommendedName>
</protein>
<keyword evidence="4 6" id="KW-0472">Membrane</keyword>
<feature type="transmembrane region" description="Helical" evidence="6">
    <location>
        <begin position="92"/>
        <end position="116"/>
    </location>
</feature>
<evidence type="ECO:0000313" key="7">
    <source>
        <dbReference type="EMBL" id="THH09580.1"/>
    </source>
</evidence>
<organism evidence="7 8">
    <name type="scientific">Phellinidium pouzarii</name>
    <dbReference type="NCBI Taxonomy" id="167371"/>
    <lineage>
        <taxon>Eukaryota</taxon>
        <taxon>Fungi</taxon>
        <taxon>Dikarya</taxon>
        <taxon>Basidiomycota</taxon>
        <taxon>Agaricomycotina</taxon>
        <taxon>Agaricomycetes</taxon>
        <taxon>Hymenochaetales</taxon>
        <taxon>Hymenochaetaceae</taxon>
        <taxon>Phellinidium</taxon>
    </lineage>
</organism>
<evidence type="ECO:0000256" key="1">
    <source>
        <dbReference type="ARBA" id="ARBA00004141"/>
    </source>
</evidence>
<proteinExistence type="predicted"/>
<evidence type="ECO:0000313" key="8">
    <source>
        <dbReference type="Proteomes" id="UP000308199"/>
    </source>
</evidence>
<dbReference type="GO" id="GO:0005886">
    <property type="term" value="C:plasma membrane"/>
    <property type="evidence" value="ECO:0007669"/>
    <property type="project" value="TreeGrafter"/>
</dbReference>
<dbReference type="AlphaFoldDB" id="A0A4S4LI98"/>
<keyword evidence="2 6" id="KW-0812">Transmembrane</keyword>
<dbReference type="OrthoDB" id="2533084at2759"/>
<evidence type="ECO:0000256" key="3">
    <source>
        <dbReference type="ARBA" id="ARBA00022989"/>
    </source>
</evidence>
<feature type="transmembrane region" description="Helical" evidence="6">
    <location>
        <begin position="136"/>
        <end position="153"/>
    </location>
</feature>
<dbReference type="InterPro" id="IPR036259">
    <property type="entry name" value="MFS_trans_sf"/>
</dbReference>
<dbReference type="EMBL" id="SGPK01000059">
    <property type="protein sequence ID" value="THH09580.1"/>
    <property type="molecule type" value="Genomic_DNA"/>
</dbReference>
<keyword evidence="8" id="KW-1185">Reference proteome</keyword>
<reference evidence="7 8" key="1">
    <citation type="submission" date="2019-02" db="EMBL/GenBank/DDBJ databases">
        <title>Genome sequencing of the rare red list fungi Phellinidium pouzarii.</title>
        <authorList>
            <person name="Buettner E."/>
            <person name="Kellner H."/>
        </authorList>
    </citation>
    <scope>NUCLEOTIDE SEQUENCE [LARGE SCALE GENOMIC DNA]</scope>
    <source>
        <strain evidence="7 8">DSM 108285</strain>
    </source>
</reference>
<evidence type="ECO:0008006" key="9">
    <source>
        <dbReference type="Google" id="ProtNLM"/>
    </source>
</evidence>
<accession>A0A4S4LI98</accession>
<feature type="region of interest" description="Disordered" evidence="5">
    <location>
        <begin position="1"/>
        <end position="30"/>
    </location>
</feature>